<dbReference type="InterPro" id="IPR025993">
    <property type="entry name" value="Ceramide_glucosylTrfase"/>
</dbReference>
<gene>
    <name evidence="11" type="ORF">CBM2589_A90526</name>
</gene>
<evidence type="ECO:0000256" key="1">
    <source>
        <dbReference type="ARBA" id="ARBA00004141"/>
    </source>
</evidence>
<comment type="pathway">
    <text evidence="2">Lipid metabolism; sphingolipid metabolism.</text>
</comment>
<dbReference type="PANTHER" id="PTHR12726:SF0">
    <property type="entry name" value="CERAMIDE GLUCOSYLTRANSFERASE"/>
    <property type="match status" value="1"/>
</dbReference>
<keyword evidence="7 10" id="KW-1133">Transmembrane helix</keyword>
<dbReference type="SUPFAM" id="SSF53448">
    <property type="entry name" value="Nucleotide-diphospho-sugar transferases"/>
    <property type="match status" value="1"/>
</dbReference>
<keyword evidence="4" id="KW-0328">Glycosyltransferase</keyword>
<comment type="subcellular location">
    <subcellularLocation>
        <location evidence="1">Membrane</location>
        <topology evidence="1">Multi-pass membrane protein</topology>
    </subcellularLocation>
</comment>
<dbReference type="InterPro" id="IPR017835">
    <property type="entry name" value="Hopen-assoc_HpnI"/>
</dbReference>
<comment type="pathway">
    <text evidence="3">Sphingolipid metabolism.</text>
</comment>
<evidence type="ECO:0000256" key="10">
    <source>
        <dbReference type="SAM" id="Phobius"/>
    </source>
</evidence>
<evidence type="ECO:0000256" key="7">
    <source>
        <dbReference type="ARBA" id="ARBA00022989"/>
    </source>
</evidence>
<feature type="transmembrane region" description="Helical" evidence="10">
    <location>
        <begin position="6"/>
        <end position="30"/>
    </location>
</feature>
<feature type="compositionally biased region" description="Polar residues" evidence="9">
    <location>
        <begin position="433"/>
        <end position="445"/>
    </location>
</feature>
<dbReference type="InterPro" id="IPR029044">
    <property type="entry name" value="Nucleotide-diphossugar_trans"/>
</dbReference>
<evidence type="ECO:0000256" key="8">
    <source>
        <dbReference type="ARBA" id="ARBA00023136"/>
    </source>
</evidence>
<dbReference type="GO" id="GO:0006679">
    <property type="term" value="P:glucosylceramide biosynthetic process"/>
    <property type="evidence" value="ECO:0007669"/>
    <property type="project" value="TreeGrafter"/>
</dbReference>
<reference evidence="11" key="1">
    <citation type="submission" date="2018-01" db="EMBL/GenBank/DDBJ databases">
        <authorList>
            <person name="Clerissi C."/>
        </authorList>
    </citation>
    <scope>NUCLEOTIDE SEQUENCE</scope>
    <source>
        <strain evidence="11">Cupriavidus taiwanensis STM 3521</strain>
    </source>
</reference>
<evidence type="ECO:0000256" key="2">
    <source>
        <dbReference type="ARBA" id="ARBA00004760"/>
    </source>
</evidence>
<dbReference type="CDD" id="cd02520">
    <property type="entry name" value="Glucosylceramide_synthase"/>
    <property type="match status" value="1"/>
</dbReference>
<dbReference type="GO" id="GO:0008120">
    <property type="term" value="F:ceramide glucosyltransferase activity"/>
    <property type="evidence" value="ECO:0007669"/>
    <property type="project" value="TreeGrafter"/>
</dbReference>
<keyword evidence="8 10" id="KW-0472">Membrane</keyword>
<feature type="transmembrane region" description="Helical" evidence="10">
    <location>
        <begin position="280"/>
        <end position="300"/>
    </location>
</feature>
<dbReference type="Proteomes" id="UP000256297">
    <property type="component" value="Chromosome CBM2589_a"/>
</dbReference>
<accession>A0A375CFM4</accession>
<name>A0A375CFM4_9BURK</name>
<proteinExistence type="predicted"/>
<feature type="compositionally biased region" description="Low complexity" evidence="9">
    <location>
        <begin position="404"/>
        <end position="413"/>
    </location>
</feature>
<evidence type="ECO:0000256" key="9">
    <source>
        <dbReference type="SAM" id="MobiDB-lite"/>
    </source>
</evidence>
<keyword evidence="5" id="KW-0808">Transferase</keyword>
<evidence type="ECO:0000256" key="3">
    <source>
        <dbReference type="ARBA" id="ARBA00004991"/>
    </source>
</evidence>
<dbReference type="AlphaFoldDB" id="A0A375CFM4"/>
<feature type="region of interest" description="Disordered" evidence="9">
    <location>
        <begin position="361"/>
        <end position="452"/>
    </location>
</feature>
<sequence length="452" mass="48113">MAMAVGLAAIVPGAALVCVAAGYALAAAWLSRRKPAHSGAMAATPVSVLKPLCGAEPRLYANLATFCRQRHPCFQLVFGVRAADDPAIAVVERLRRDFPACDIALVIDPRVHGSNPKVSNLINLFRAARHDTLVIADSDVAVAPDYLGRVTAPLAQAGVGVVTCLYRGHAIGGFWSRLGAQFVDDWFAPAVRIAHAGGSRRFAFGATIALRRDALAAIGGFESLRDRLADDFWLGELTRRQGLRTVLSEVVVTTDITEDRFADLWRHELRWLRTVRSLDPAGFAFTFITFTWPMLALGVWLAPLPLVFAVAAAGVVARSLLAGSIDAALHAPLRDGLLLAGWVVALKGRHVQWRDQVLPVRNGQHSGPAPALTPAPLPQAGEGRKPAATEPRSLHSRDGDARAHASAAPVRAPTVGSPLPLAGEGQGVRAGVSTKSQPRNHSLTGIHTKRPL</sequence>
<dbReference type="Gene3D" id="3.90.550.10">
    <property type="entry name" value="Spore Coat Polysaccharide Biosynthesis Protein SpsA, Chain A"/>
    <property type="match status" value="1"/>
</dbReference>
<dbReference type="GO" id="GO:0016020">
    <property type="term" value="C:membrane"/>
    <property type="evidence" value="ECO:0007669"/>
    <property type="project" value="UniProtKB-SubCell"/>
</dbReference>
<evidence type="ECO:0000256" key="5">
    <source>
        <dbReference type="ARBA" id="ARBA00022679"/>
    </source>
</evidence>
<feature type="compositionally biased region" description="Basic and acidic residues" evidence="9">
    <location>
        <begin position="382"/>
        <end position="403"/>
    </location>
</feature>
<comment type="caution">
    <text evidence="11">The sequence shown here is derived from an EMBL/GenBank/DDBJ whole genome shotgun (WGS) entry which is preliminary data.</text>
</comment>
<dbReference type="Pfam" id="PF13506">
    <property type="entry name" value="Glyco_transf_21"/>
    <property type="match status" value="1"/>
</dbReference>
<dbReference type="PANTHER" id="PTHR12726">
    <property type="entry name" value="CERAMIDE GLUCOSYLTRANSFERASE"/>
    <property type="match status" value="1"/>
</dbReference>
<evidence type="ECO:0000256" key="4">
    <source>
        <dbReference type="ARBA" id="ARBA00022676"/>
    </source>
</evidence>
<evidence type="ECO:0000313" key="11">
    <source>
        <dbReference type="EMBL" id="SOY69056.1"/>
    </source>
</evidence>
<evidence type="ECO:0000256" key="6">
    <source>
        <dbReference type="ARBA" id="ARBA00022692"/>
    </source>
</evidence>
<keyword evidence="6 10" id="KW-0812">Transmembrane</keyword>
<dbReference type="NCBIfam" id="TIGR03472">
    <property type="entry name" value="HpnI"/>
    <property type="match status" value="1"/>
</dbReference>
<protein>
    <submittedName>
        <fullName evidence="11">Cell wall biosynthesis glycosyltransferase</fullName>
    </submittedName>
</protein>
<organism evidence="11">
    <name type="scientific">Cupriavidus taiwanensis</name>
    <dbReference type="NCBI Taxonomy" id="164546"/>
    <lineage>
        <taxon>Bacteria</taxon>
        <taxon>Pseudomonadati</taxon>
        <taxon>Pseudomonadota</taxon>
        <taxon>Betaproteobacteria</taxon>
        <taxon>Burkholderiales</taxon>
        <taxon>Burkholderiaceae</taxon>
        <taxon>Cupriavidus</taxon>
    </lineage>
</organism>
<dbReference type="EMBL" id="OFSP01000039">
    <property type="protein sequence ID" value="SOY69056.1"/>
    <property type="molecule type" value="Genomic_DNA"/>
</dbReference>